<dbReference type="EMBL" id="NBYX01000001">
    <property type="protein sequence ID" value="ORT88846.1"/>
    <property type="molecule type" value="Genomic_DNA"/>
</dbReference>
<reference evidence="1 2" key="1">
    <citation type="submission" date="2017-04" db="EMBL/GenBank/DDBJ databases">
        <title>Burkholderia puraquae sp. nov., a novel Burkholderia cepacia complex species from hospital setting samples.</title>
        <authorList>
            <person name="Martina P."/>
            <person name="Leguizamon M."/>
            <person name="Prieto C."/>
            <person name="Sousa S."/>
            <person name="Montanaro P."/>
            <person name="Draghi W."/>
            <person name="Staembler M."/>
            <person name="Bettiol M."/>
            <person name="Figoli C."/>
            <person name="Palau J."/>
            <person name="Alvarez F."/>
            <person name="Benetti S."/>
            <person name="Anchat E."/>
            <person name="Vescina C."/>
            <person name="Ferreras J."/>
            <person name="Lasch P."/>
            <person name="Lagares A."/>
            <person name="Zorreguieta A."/>
            <person name="Yantorno O."/>
            <person name="Bosch A."/>
        </authorList>
    </citation>
    <scope>NUCLEOTIDE SEQUENCE [LARGE SCALE GENOMIC DNA]</scope>
    <source>
        <strain evidence="1 2">CAMPA 1040</strain>
    </source>
</reference>
<evidence type="ECO:0000313" key="1">
    <source>
        <dbReference type="EMBL" id="ORT88846.1"/>
    </source>
</evidence>
<sequence>MAAVPDGSFHAGGGGRCRCNHVAVSIGLSSGARRGCRCARRAIARSTDMQERGQLEWREGR</sequence>
<dbReference type="OrthoDB" id="9028275at2"/>
<keyword evidence="2" id="KW-1185">Reference proteome</keyword>
<dbReference type="Proteomes" id="UP000193146">
    <property type="component" value="Unassembled WGS sequence"/>
</dbReference>
<name>A0A1X1PNL7_9BURK</name>
<gene>
    <name evidence="1" type="ORF">B7G54_01285</name>
</gene>
<proteinExistence type="predicted"/>
<dbReference type="AlphaFoldDB" id="A0A1X1PNL7"/>
<organism evidence="1 2">
    <name type="scientific">Burkholderia puraquae</name>
    <dbReference type="NCBI Taxonomy" id="1904757"/>
    <lineage>
        <taxon>Bacteria</taxon>
        <taxon>Pseudomonadati</taxon>
        <taxon>Pseudomonadota</taxon>
        <taxon>Betaproteobacteria</taxon>
        <taxon>Burkholderiales</taxon>
        <taxon>Burkholderiaceae</taxon>
        <taxon>Burkholderia</taxon>
        <taxon>Burkholderia cepacia complex</taxon>
    </lineage>
</organism>
<protein>
    <submittedName>
        <fullName evidence="1">Uncharacterized protein</fullName>
    </submittedName>
</protein>
<evidence type="ECO:0000313" key="2">
    <source>
        <dbReference type="Proteomes" id="UP000193146"/>
    </source>
</evidence>
<comment type="caution">
    <text evidence="1">The sequence shown here is derived from an EMBL/GenBank/DDBJ whole genome shotgun (WGS) entry which is preliminary data.</text>
</comment>
<accession>A0A1X1PNL7</accession>